<dbReference type="Pfam" id="PF01548">
    <property type="entry name" value="DEDD_Tnp_IS110"/>
    <property type="match status" value="1"/>
</dbReference>
<sequence>MLHPKMRKLFIGVDIHKRTHVAVIINCFTEKLGELRFENNKKGFEKLIEFVKSHLKRGISPCFGLEDTSGNGRNFAIFLLNLGYTVKSVDASLTYTERRNQAIAHKTDGHDAFCVAKVLLNQLDTLPDASIHDDSWTLQLLVSRRNSIVKVRAASKNQVHSYISHHYPSYTRFFTVTYCKAGMEFFQNFPSPSKLRGITKEELAEFLSIHSSGFLELNMQKGY</sequence>
<dbReference type="PANTHER" id="PTHR33055">
    <property type="entry name" value="TRANSPOSASE FOR INSERTION SEQUENCE ELEMENT IS1111A"/>
    <property type="match status" value="1"/>
</dbReference>
<dbReference type="GO" id="GO:0004803">
    <property type="term" value="F:transposase activity"/>
    <property type="evidence" value="ECO:0007669"/>
    <property type="project" value="InterPro"/>
</dbReference>
<organism evidence="2 3">
    <name type="scientific">Pseudobacteroides cellulosolvens ATCC 35603 = DSM 2933</name>
    <dbReference type="NCBI Taxonomy" id="398512"/>
    <lineage>
        <taxon>Bacteria</taxon>
        <taxon>Bacillati</taxon>
        <taxon>Bacillota</taxon>
        <taxon>Clostridia</taxon>
        <taxon>Eubacteriales</taxon>
        <taxon>Oscillospiraceae</taxon>
        <taxon>Pseudobacteroides</taxon>
    </lineage>
</organism>
<feature type="domain" description="Transposase IS110-like N-terminal" evidence="1">
    <location>
        <begin position="11"/>
        <end position="168"/>
    </location>
</feature>
<dbReference type="Proteomes" id="UP000036923">
    <property type="component" value="Unassembled WGS sequence"/>
</dbReference>
<gene>
    <name evidence="2" type="ORF">Bccel_5786</name>
</gene>
<comment type="caution">
    <text evidence="2">The sequence shown here is derived from an EMBL/GenBank/DDBJ whole genome shotgun (WGS) entry which is preliminary data.</text>
</comment>
<dbReference type="InterPro" id="IPR002525">
    <property type="entry name" value="Transp_IS110-like_N"/>
</dbReference>
<dbReference type="EMBL" id="LGTC01000001">
    <property type="protein sequence ID" value="KNY30506.1"/>
    <property type="molecule type" value="Genomic_DNA"/>
</dbReference>
<dbReference type="AlphaFoldDB" id="A0A0L6JXC4"/>
<dbReference type="GO" id="GO:0006313">
    <property type="term" value="P:DNA transposition"/>
    <property type="evidence" value="ECO:0007669"/>
    <property type="project" value="InterPro"/>
</dbReference>
<dbReference type="PANTHER" id="PTHR33055:SF13">
    <property type="entry name" value="TRANSPOSASE"/>
    <property type="match status" value="1"/>
</dbReference>
<dbReference type="InterPro" id="IPR047650">
    <property type="entry name" value="Transpos_IS110"/>
</dbReference>
<keyword evidence="3" id="KW-1185">Reference proteome</keyword>
<evidence type="ECO:0000259" key="1">
    <source>
        <dbReference type="Pfam" id="PF01548"/>
    </source>
</evidence>
<dbReference type="GO" id="GO:0003677">
    <property type="term" value="F:DNA binding"/>
    <property type="evidence" value="ECO:0007669"/>
    <property type="project" value="InterPro"/>
</dbReference>
<name>A0A0L6JXC4_9FIRM</name>
<evidence type="ECO:0000313" key="2">
    <source>
        <dbReference type="EMBL" id="KNY30506.1"/>
    </source>
</evidence>
<proteinExistence type="predicted"/>
<reference evidence="3" key="1">
    <citation type="submission" date="2015-07" db="EMBL/GenBank/DDBJ databases">
        <title>Near-Complete Genome Sequence of the Cellulolytic Bacterium Bacteroides (Pseudobacteroides) cellulosolvens ATCC 35603.</title>
        <authorList>
            <person name="Dassa B."/>
            <person name="Utturkar S.M."/>
            <person name="Klingeman D.M."/>
            <person name="Hurt R.A."/>
            <person name="Keller M."/>
            <person name="Xu J."/>
            <person name="Reddy Y.H.K."/>
            <person name="Borovok I."/>
            <person name="Grinberg I.R."/>
            <person name="Lamed R."/>
            <person name="Zhivin O."/>
            <person name="Bayer E.A."/>
            <person name="Brown S.D."/>
        </authorList>
    </citation>
    <scope>NUCLEOTIDE SEQUENCE [LARGE SCALE GENOMIC DNA]</scope>
    <source>
        <strain evidence="3">DSM 2933</strain>
    </source>
</reference>
<accession>A0A0L6JXC4</accession>
<protein>
    <submittedName>
        <fullName evidence="2">Transposase IS111A/IS1328/IS1533</fullName>
    </submittedName>
</protein>
<dbReference type="STRING" id="398512.Bccel_5786"/>
<evidence type="ECO:0000313" key="3">
    <source>
        <dbReference type="Proteomes" id="UP000036923"/>
    </source>
</evidence>
<dbReference type="RefSeq" id="WP_050753979.1">
    <property type="nucleotide sequence ID" value="NZ_LGTC01000001.1"/>
</dbReference>